<dbReference type="OrthoDB" id="1724672at2759"/>
<name>A0A9P9E5A0_9HYPO</name>
<dbReference type="Pfam" id="PF02733">
    <property type="entry name" value="Dak1"/>
    <property type="match status" value="1"/>
</dbReference>
<dbReference type="EMBL" id="JAGMUV010000017">
    <property type="protein sequence ID" value="KAH7131323.1"/>
    <property type="molecule type" value="Genomic_DNA"/>
</dbReference>
<dbReference type="PANTHER" id="PTHR28629">
    <property type="entry name" value="TRIOKINASE/FMN CYCLASE"/>
    <property type="match status" value="1"/>
</dbReference>
<dbReference type="FunFam" id="3.40.50.10440:FF:000001">
    <property type="entry name" value="Dihydroxyacetone kinase, DhaK subunit"/>
    <property type="match status" value="1"/>
</dbReference>
<dbReference type="GO" id="GO:0004371">
    <property type="term" value="F:glycerone kinase activity"/>
    <property type="evidence" value="ECO:0007669"/>
    <property type="project" value="InterPro"/>
</dbReference>
<evidence type="ECO:0000259" key="1">
    <source>
        <dbReference type="PROSITE" id="PS51481"/>
    </source>
</evidence>
<comment type="caution">
    <text evidence="2">The sequence shown here is derived from an EMBL/GenBank/DDBJ whole genome shotgun (WGS) entry which is preliminary data.</text>
</comment>
<dbReference type="InterPro" id="IPR004006">
    <property type="entry name" value="DhaK_dom"/>
</dbReference>
<dbReference type="PROSITE" id="PS51481">
    <property type="entry name" value="DHAK"/>
    <property type="match status" value="1"/>
</dbReference>
<dbReference type="SUPFAM" id="SSF82549">
    <property type="entry name" value="DAK1/DegV-like"/>
    <property type="match status" value="1"/>
</dbReference>
<organism evidence="2 3">
    <name type="scientific">Dactylonectria macrodidyma</name>
    <dbReference type="NCBI Taxonomy" id="307937"/>
    <lineage>
        <taxon>Eukaryota</taxon>
        <taxon>Fungi</taxon>
        <taxon>Dikarya</taxon>
        <taxon>Ascomycota</taxon>
        <taxon>Pezizomycotina</taxon>
        <taxon>Sordariomycetes</taxon>
        <taxon>Hypocreomycetidae</taxon>
        <taxon>Hypocreales</taxon>
        <taxon>Nectriaceae</taxon>
        <taxon>Dactylonectria</taxon>
    </lineage>
</organism>
<dbReference type="InterPro" id="IPR050861">
    <property type="entry name" value="Dihydroxyacetone_Kinase"/>
</dbReference>
<dbReference type="Proteomes" id="UP000738349">
    <property type="component" value="Unassembled WGS sequence"/>
</dbReference>
<feature type="domain" description="DhaK" evidence="1">
    <location>
        <begin position="43"/>
        <end position="226"/>
    </location>
</feature>
<reference evidence="2" key="1">
    <citation type="journal article" date="2021" name="Nat. Commun.">
        <title>Genetic determinants of endophytism in the Arabidopsis root mycobiome.</title>
        <authorList>
            <person name="Mesny F."/>
            <person name="Miyauchi S."/>
            <person name="Thiergart T."/>
            <person name="Pickel B."/>
            <person name="Atanasova L."/>
            <person name="Karlsson M."/>
            <person name="Huettel B."/>
            <person name="Barry K.W."/>
            <person name="Haridas S."/>
            <person name="Chen C."/>
            <person name="Bauer D."/>
            <person name="Andreopoulos W."/>
            <person name="Pangilinan J."/>
            <person name="LaButti K."/>
            <person name="Riley R."/>
            <person name="Lipzen A."/>
            <person name="Clum A."/>
            <person name="Drula E."/>
            <person name="Henrissat B."/>
            <person name="Kohler A."/>
            <person name="Grigoriev I.V."/>
            <person name="Martin F.M."/>
            <person name="Hacquard S."/>
        </authorList>
    </citation>
    <scope>NUCLEOTIDE SEQUENCE</scope>
    <source>
        <strain evidence="2">MPI-CAGE-AT-0147</strain>
    </source>
</reference>
<gene>
    <name evidence="2" type="ORF">EDB81DRAFT_859881</name>
</gene>
<proteinExistence type="predicted"/>
<dbReference type="PANTHER" id="PTHR28629:SF4">
    <property type="entry name" value="TRIOKINASE_FMN CYCLASE"/>
    <property type="match status" value="1"/>
</dbReference>
<protein>
    <submittedName>
        <fullName evidence="2">Dak1 domain-containing protein</fullName>
    </submittedName>
</protein>
<dbReference type="AlphaFoldDB" id="A0A9P9E5A0"/>
<dbReference type="GO" id="GO:0005829">
    <property type="term" value="C:cytosol"/>
    <property type="evidence" value="ECO:0007669"/>
    <property type="project" value="TreeGrafter"/>
</dbReference>
<keyword evidence="3" id="KW-1185">Reference proteome</keyword>
<dbReference type="GO" id="GO:0019563">
    <property type="term" value="P:glycerol catabolic process"/>
    <property type="evidence" value="ECO:0007669"/>
    <property type="project" value="TreeGrafter"/>
</dbReference>
<accession>A0A9P9E5A0</accession>
<dbReference type="Gene3D" id="3.40.50.10440">
    <property type="entry name" value="Dihydroxyacetone kinase, domain 1"/>
    <property type="match status" value="1"/>
</dbReference>
<evidence type="ECO:0000313" key="2">
    <source>
        <dbReference type="EMBL" id="KAH7131323.1"/>
    </source>
</evidence>
<evidence type="ECO:0000313" key="3">
    <source>
        <dbReference type="Proteomes" id="UP000738349"/>
    </source>
</evidence>
<sequence length="226" mass="24096">MAWDTRSLPVILRTRAGQLDLPGYSDRIIKGSLSHKIYSFVKNDEEALSGAIRGFIAAYPQARYNRAYKVVYRLDQSRQGCDTILSRGSSSHDLSHVGYVGQGLLDAAVCGAIFASPSALQVEAALKLTQSPQGTLMIVENYAGDKMNFTLAAERFRFASGAPLRLVAVADDVSINRTRCAKVGRRGLAGTVLVHKVAGSASAAGLGLDDIAGLAEFTTENDCGRA</sequence>